<dbReference type="GeneID" id="54469108"/>
<organism evidence="3">
    <name type="scientific">Mytilinidion resinicola</name>
    <dbReference type="NCBI Taxonomy" id="574789"/>
    <lineage>
        <taxon>Eukaryota</taxon>
        <taxon>Fungi</taxon>
        <taxon>Dikarya</taxon>
        <taxon>Ascomycota</taxon>
        <taxon>Pezizomycotina</taxon>
        <taxon>Dothideomycetes</taxon>
        <taxon>Pleosporomycetidae</taxon>
        <taxon>Mytilinidiales</taxon>
        <taxon>Mytilinidiaceae</taxon>
        <taxon>Mytilinidion</taxon>
    </lineage>
</organism>
<evidence type="ECO:0000256" key="1">
    <source>
        <dbReference type="SAM" id="Coils"/>
    </source>
</evidence>
<feature type="region of interest" description="Disordered" evidence="2">
    <location>
        <begin position="1"/>
        <end position="44"/>
    </location>
</feature>
<feature type="compositionally biased region" description="Basic and acidic residues" evidence="2">
    <location>
        <begin position="1"/>
        <end position="21"/>
    </location>
</feature>
<feature type="compositionally biased region" description="Polar residues" evidence="2">
    <location>
        <begin position="310"/>
        <end position="323"/>
    </location>
</feature>
<gene>
    <name evidence="3 5" type="ORF">BDZ99DRAFT_572607</name>
</gene>
<keyword evidence="4" id="KW-1185">Reference proteome</keyword>
<reference evidence="5" key="2">
    <citation type="submission" date="2020-04" db="EMBL/GenBank/DDBJ databases">
        <authorList>
            <consortium name="NCBI Genome Project"/>
        </authorList>
    </citation>
    <scope>NUCLEOTIDE SEQUENCE</scope>
    <source>
        <strain evidence="5">CBS 304.34</strain>
    </source>
</reference>
<protein>
    <submittedName>
        <fullName evidence="3 5">Uncharacterized protein</fullName>
    </submittedName>
</protein>
<accession>A0A6A6YGP3</accession>
<evidence type="ECO:0000313" key="5">
    <source>
        <dbReference type="RefSeq" id="XP_033574667.1"/>
    </source>
</evidence>
<sequence>MVDEGSIPHDSMDSDDSEQRKLSYKKYQQGCRERQKRNAAQDPKYREALTMQRKSYQLRYKEEKKENAEYDRKFRANVTSLLKRIVQKGQKDRDWANWRTLSDETIHDEPECQYTYADEVSEQLAVHDGFGCVEDAMAAAADWMIEYFDSPLPGCLPGISVKLYPKSRPKGSQCLELDLPWFAEIMGRHPLNVDDATKHAERLTNVALGKDDSARKVLREEAVELIEAAPNMLYCKATFLYVSLFCNPPKLKDIATTLGGDILTRPLYSRKSTALRELIREFGGDYDSDLAMLNNMIRLFAGQVLPERSTAGSRGKQGSTSEDPSIPRTGLRVTRQGSSNTQNAAFSHANSADDLDDATDEEDWAAIGPKALMQGVDAGSSTKR</sequence>
<feature type="coiled-coil region" evidence="1">
    <location>
        <begin position="46"/>
        <end position="73"/>
    </location>
</feature>
<dbReference type="Proteomes" id="UP000504636">
    <property type="component" value="Unplaced"/>
</dbReference>
<proteinExistence type="predicted"/>
<dbReference type="OrthoDB" id="10495334at2759"/>
<feature type="compositionally biased region" description="Polar residues" evidence="2">
    <location>
        <begin position="335"/>
        <end position="350"/>
    </location>
</feature>
<dbReference type="AlphaFoldDB" id="A0A6A6YGP3"/>
<evidence type="ECO:0000313" key="4">
    <source>
        <dbReference type="Proteomes" id="UP000504636"/>
    </source>
</evidence>
<reference evidence="3 5" key="1">
    <citation type="journal article" date="2020" name="Stud. Mycol.">
        <title>101 Dothideomycetes genomes: a test case for predicting lifestyles and emergence of pathogens.</title>
        <authorList>
            <person name="Haridas S."/>
            <person name="Albert R."/>
            <person name="Binder M."/>
            <person name="Bloem J."/>
            <person name="Labutti K."/>
            <person name="Salamov A."/>
            <person name="Andreopoulos B."/>
            <person name="Baker S."/>
            <person name="Barry K."/>
            <person name="Bills G."/>
            <person name="Bluhm B."/>
            <person name="Cannon C."/>
            <person name="Castanera R."/>
            <person name="Culley D."/>
            <person name="Daum C."/>
            <person name="Ezra D."/>
            <person name="Gonzalez J."/>
            <person name="Henrissat B."/>
            <person name="Kuo A."/>
            <person name="Liang C."/>
            <person name="Lipzen A."/>
            <person name="Lutzoni F."/>
            <person name="Magnuson J."/>
            <person name="Mondo S."/>
            <person name="Nolan M."/>
            <person name="Ohm R."/>
            <person name="Pangilinan J."/>
            <person name="Park H.-J."/>
            <person name="Ramirez L."/>
            <person name="Alfaro M."/>
            <person name="Sun H."/>
            <person name="Tritt A."/>
            <person name="Yoshinaga Y."/>
            <person name="Zwiers L.-H."/>
            <person name="Turgeon B."/>
            <person name="Goodwin S."/>
            <person name="Spatafora J."/>
            <person name="Crous P."/>
            <person name="Grigoriev I."/>
        </authorList>
    </citation>
    <scope>NUCLEOTIDE SEQUENCE</scope>
    <source>
        <strain evidence="3 5">CBS 304.34</strain>
    </source>
</reference>
<dbReference type="RefSeq" id="XP_033574667.1">
    <property type="nucleotide sequence ID" value="XM_033728215.1"/>
</dbReference>
<dbReference type="EMBL" id="MU003704">
    <property type="protein sequence ID" value="KAF2807703.1"/>
    <property type="molecule type" value="Genomic_DNA"/>
</dbReference>
<reference evidence="5" key="3">
    <citation type="submission" date="2025-04" db="UniProtKB">
        <authorList>
            <consortium name="RefSeq"/>
        </authorList>
    </citation>
    <scope>IDENTIFICATION</scope>
    <source>
        <strain evidence="5">CBS 304.34</strain>
    </source>
</reference>
<evidence type="ECO:0000313" key="3">
    <source>
        <dbReference type="EMBL" id="KAF2807703.1"/>
    </source>
</evidence>
<feature type="region of interest" description="Disordered" evidence="2">
    <location>
        <begin position="308"/>
        <end position="384"/>
    </location>
</feature>
<feature type="compositionally biased region" description="Acidic residues" evidence="2">
    <location>
        <begin position="353"/>
        <end position="364"/>
    </location>
</feature>
<keyword evidence="1" id="KW-0175">Coiled coil</keyword>
<evidence type="ECO:0000256" key="2">
    <source>
        <dbReference type="SAM" id="MobiDB-lite"/>
    </source>
</evidence>
<name>A0A6A6YGP3_9PEZI</name>